<gene>
    <name evidence="4" type="ordered locus">Trebr_2262</name>
</gene>
<evidence type="ECO:0000259" key="3">
    <source>
        <dbReference type="PROSITE" id="PS51371"/>
    </source>
</evidence>
<dbReference type="PROSITE" id="PS51371">
    <property type="entry name" value="CBS"/>
    <property type="match status" value="2"/>
</dbReference>
<dbReference type="InterPro" id="IPR051257">
    <property type="entry name" value="Diverse_CBS-Domain"/>
</dbReference>
<evidence type="ECO:0000313" key="5">
    <source>
        <dbReference type="Proteomes" id="UP000006546"/>
    </source>
</evidence>
<evidence type="ECO:0000256" key="2">
    <source>
        <dbReference type="PROSITE-ProRule" id="PRU00703"/>
    </source>
</evidence>
<dbReference type="SUPFAM" id="SSF55021">
    <property type="entry name" value="ACT-like"/>
    <property type="match status" value="1"/>
</dbReference>
<organism evidence="4 5">
    <name type="scientific">Treponema brennaborense (strain DSM 12168 / CIP 105900 / DD5/3)</name>
    <dbReference type="NCBI Taxonomy" id="906968"/>
    <lineage>
        <taxon>Bacteria</taxon>
        <taxon>Pseudomonadati</taxon>
        <taxon>Spirochaetota</taxon>
        <taxon>Spirochaetia</taxon>
        <taxon>Spirochaetales</taxon>
        <taxon>Treponemataceae</taxon>
        <taxon>Treponema</taxon>
    </lineage>
</organism>
<dbReference type="Pfam" id="PF22190">
    <property type="entry name" value="TTHA0829-like_ACT"/>
    <property type="match status" value="1"/>
</dbReference>
<dbReference type="Proteomes" id="UP000006546">
    <property type="component" value="Chromosome"/>
</dbReference>
<feature type="domain" description="CBS" evidence="3">
    <location>
        <begin position="82"/>
        <end position="140"/>
    </location>
</feature>
<dbReference type="HOGENOM" id="CLU_040681_6_0_12"/>
<dbReference type="RefSeq" id="WP_013759372.1">
    <property type="nucleotide sequence ID" value="NC_015500.1"/>
</dbReference>
<feature type="domain" description="CBS" evidence="3">
    <location>
        <begin position="7"/>
        <end position="63"/>
    </location>
</feature>
<dbReference type="InterPro" id="IPR045865">
    <property type="entry name" value="ACT-like_dom_sf"/>
</dbReference>
<protein>
    <submittedName>
        <fullName evidence="4">CBS domain containing membrane protein</fullName>
    </submittedName>
</protein>
<dbReference type="InterPro" id="IPR046342">
    <property type="entry name" value="CBS_dom_sf"/>
</dbReference>
<dbReference type="Pfam" id="PF00571">
    <property type="entry name" value="CBS"/>
    <property type="match status" value="2"/>
</dbReference>
<dbReference type="EMBL" id="CP002696">
    <property type="protein sequence ID" value="AEE17671.1"/>
    <property type="molecule type" value="Genomic_DNA"/>
</dbReference>
<keyword evidence="5" id="KW-1185">Reference proteome</keyword>
<evidence type="ECO:0000256" key="1">
    <source>
        <dbReference type="ARBA" id="ARBA00023122"/>
    </source>
</evidence>
<reference evidence="5" key="1">
    <citation type="submission" date="2011-04" db="EMBL/GenBank/DDBJ databases">
        <title>The complete genome of Treponema brennaborense DSM 12168.</title>
        <authorList>
            <person name="Lucas S."/>
            <person name="Han J."/>
            <person name="Lapidus A."/>
            <person name="Bruce D."/>
            <person name="Goodwin L."/>
            <person name="Pitluck S."/>
            <person name="Peters L."/>
            <person name="Kyrpides N."/>
            <person name="Mavromatis K."/>
            <person name="Ivanova N."/>
            <person name="Mikhailova N."/>
            <person name="Pagani I."/>
            <person name="Teshima H."/>
            <person name="Detter J.C."/>
            <person name="Tapia R."/>
            <person name="Han C."/>
            <person name="Land M."/>
            <person name="Hauser L."/>
            <person name="Markowitz V."/>
            <person name="Cheng J.-F."/>
            <person name="Hugenholtz P."/>
            <person name="Woyke T."/>
            <person name="Wu D."/>
            <person name="Gronow S."/>
            <person name="Wellnitz S."/>
            <person name="Brambilla E."/>
            <person name="Klenk H.-P."/>
            <person name="Eisen J.A."/>
        </authorList>
    </citation>
    <scope>NUCLEOTIDE SEQUENCE [LARGE SCALE GENOMIC DNA]</scope>
    <source>
        <strain evidence="5">DSM 12168 / CIP 105900 / DD5/3</strain>
    </source>
</reference>
<dbReference type="KEGG" id="tbe:Trebr_2262"/>
<accession>F4LLM7</accession>
<keyword evidence="1 2" id="KW-0129">CBS domain</keyword>
<proteinExistence type="predicted"/>
<dbReference type="Gene3D" id="3.10.580.10">
    <property type="entry name" value="CBS-domain"/>
    <property type="match status" value="1"/>
</dbReference>
<dbReference type="PANTHER" id="PTHR43080:SF2">
    <property type="entry name" value="CBS DOMAIN-CONTAINING PROTEIN"/>
    <property type="match status" value="1"/>
</dbReference>
<dbReference type="eggNOG" id="COG0517">
    <property type="taxonomic scope" value="Bacteria"/>
</dbReference>
<dbReference type="InterPro" id="IPR000644">
    <property type="entry name" value="CBS_dom"/>
</dbReference>
<evidence type="ECO:0000313" key="4">
    <source>
        <dbReference type="EMBL" id="AEE17671.1"/>
    </source>
</evidence>
<dbReference type="SMART" id="SM00116">
    <property type="entry name" value="CBS"/>
    <property type="match status" value="2"/>
</dbReference>
<sequence length="212" mass="23119">MIVANVMTKNPVFVSPDMSVNDARALMTKQKIGKLPVLDRNNRLVGIITKKDLIKSGPSAATTLDMYEISYLLSKLKVEKVMERNVVSVQQTEVVEEAARIMADSDIGCLPVMKGDLLVGIITETDLFHVFIDMFGARHSGVRATFQVDEKPGKLAQLAQAIADCNGNIVSLVTCDGEDMSKRRCTCKATGITKEQMEQALAASGAELEDIR</sequence>
<dbReference type="OrthoDB" id="9802114at2"/>
<name>F4LLM7_TREBD</name>
<dbReference type="AlphaFoldDB" id="F4LLM7"/>
<dbReference type="SUPFAM" id="SSF54631">
    <property type="entry name" value="CBS-domain pair"/>
    <property type="match status" value="1"/>
</dbReference>
<dbReference type="STRING" id="906968.Trebr_2262"/>
<dbReference type="CDD" id="cd04584">
    <property type="entry name" value="CBS_pair_AcuB_like"/>
    <property type="match status" value="1"/>
</dbReference>
<dbReference type="PANTHER" id="PTHR43080">
    <property type="entry name" value="CBS DOMAIN-CONTAINING PROTEIN CBSX3, MITOCHONDRIAL"/>
    <property type="match status" value="1"/>
</dbReference>